<dbReference type="AlphaFoldDB" id="A0A9W9IT23"/>
<keyword evidence="4" id="KW-0378">Hydrolase</keyword>
<protein>
    <submittedName>
        <fullName evidence="6">Uncharacterized protein</fullName>
    </submittedName>
</protein>
<dbReference type="PANTHER" id="PTHR13390:SF0">
    <property type="entry name" value="LIPID DROPLET-ASSOCIATED HYDROLASE"/>
    <property type="match status" value="1"/>
</dbReference>
<keyword evidence="7" id="KW-1185">Reference proteome</keyword>
<comment type="caution">
    <text evidence="6">The sequence shown here is derived from an EMBL/GenBank/DDBJ whole genome shotgun (WGS) entry which is preliminary data.</text>
</comment>
<reference evidence="6" key="2">
    <citation type="journal article" date="2023" name="IMA Fungus">
        <title>Comparative genomic study of the Penicillium genus elucidates a diverse pangenome and 15 lateral gene transfer events.</title>
        <authorList>
            <person name="Petersen C."/>
            <person name="Sorensen T."/>
            <person name="Nielsen M.R."/>
            <person name="Sondergaard T.E."/>
            <person name="Sorensen J.L."/>
            <person name="Fitzpatrick D.A."/>
            <person name="Frisvad J.C."/>
            <person name="Nielsen K.L."/>
        </authorList>
    </citation>
    <scope>NUCLEOTIDE SEQUENCE</scope>
    <source>
        <strain evidence="6">IBT 21917</strain>
    </source>
</reference>
<dbReference type="InterPro" id="IPR029058">
    <property type="entry name" value="AB_hydrolase_fold"/>
</dbReference>
<dbReference type="GO" id="GO:0019915">
    <property type="term" value="P:lipid storage"/>
    <property type="evidence" value="ECO:0007669"/>
    <property type="project" value="InterPro"/>
</dbReference>
<dbReference type="InterPro" id="IPR019363">
    <property type="entry name" value="LDAH"/>
</dbReference>
<dbReference type="Pfam" id="PF10230">
    <property type="entry name" value="LIDHydrolase"/>
    <property type="match status" value="1"/>
</dbReference>
<dbReference type="GO" id="GO:0017000">
    <property type="term" value="P:antibiotic biosynthetic process"/>
    <property type="evidence" value="ECO:0007669"/>
    <property type="project" value="UniProtKB-ARBA"/>
</dbReference>
<proteinExistence type="inferred from homology"/>
<evidence type="ECO:0000256" key="4">
    <source>
        <dbReference type="ARBA" id="ARBA00022801"/>
    </source>
</evidence>
<dbReference type="GO" id="GO:0016298">
    <property type="term" value="F:lipase activity"/>
    <property type="evidence" value="ECO:0007669"/>
    <property type="project" value="InterPro"/>
</dbReference>
<comment type="similarity">
    <text evidence="2">Belongs to the AB hydrolase superfamily. LDAH family.</text>
</comment>
<organism evidence="6 7">
    <name type="scientific">Penicillium capsulatum</name>
    <dbReference type="NCBI Taxonomy" id="69766"/>
    <lineage>
        <taxon>Eukaryota</taxon>
        <taxon>Fungi</taxon>
        <taxon>Dikarya</taxon>
        <taxon>Ascomycota</taxon>
        <taxon>Pezizomycotina</taxon>
        <taxon>Eurotiomycetes</taxon>
        <taxon>Eurotiomycetidae</taxon>
        <taxon>Eurotiales</taxon>
        <taxon>Aspergillaceae</taxon>
        <taxon>Penicillium</taxon>
    </lineage>
</organism>
<evidence type="ECO:0000313" key="7">
    <source>
        <dbReference type="Proteomes" id="UP001146351"/>
    </source>
</evidence>
<comment type="subcellular location">
    <subcellularLocation>
        <location evidence="1">Lipid droplet</location>
    </subcellularLocation>
</comment>
<reference evidence="6" key="1">
    <citation type="submission" date="2022-11" db="EMBL/GenBank/DDBJ databases">
        <authorList>
            <person name="Petersen C."/>
        </authorList>
    </citation>
    <scope>NUCLEOTIDE SEQUENCE</scope>
    <source>
        <strain evidence="6">IBT 21917</strain>
    </source>
</reference>
<sequence length="370" mass="41126">METQVTPNTFCTYTGPPAETEVTVFFISGNPGLISYYHPFLSLLAQNLASTHEQDQSPGNPFPCQIYGCSLGGFEIETDDASTRPSPQPKKHDGDQHHSQDQSRTLDYYDLEDQIHFIHRKLTALMRANAASNPELASRRQKVVLIGHSVGAYMAMEILRRHREATFNPQPTAGSQPSELKQKQAEFDIVGGVMLFPTVVDIAASPSGRKLTTLLSFIPQLALVVGLLAKLLTLLLPARVLRGLIVTVMRDPPVHALDTTFAFLKSSKGVTQALHMAADEMRAITSDRWTDDVWGVGQEESVAQMYFYFGRNDHWVAETTRNEIIALRGEQGSGPTMFVCEEGLPHAFCLKHNDTMARKVARMIREIQSE</sequence>
<evidence type="ECO:0000256" key="1">
    <source>
        <dbReference type="ARBA" id="ARBA00004502"/>
    </source>
</evidence>
<dbReference type="OrthoDB" id="448051at2759"/>
<evidence type="ECO:0000256" key="5">
    <source>
        <dbReference type="SAM" id="MobiDB-lite"/>
    </source>
</evidence>
<dbReference type="SUPFAM" id="SSF53474">
    <property type="entry name" value="alpha/beta-Hydrolases"/>
    <property type="match status" value="1"/>
</dbReference>
<dbReference type="PANTHER" id="PTHR13390">
    <property type="entry name" value="LIPASE"/>
    <property type="match status" value="1"/>
</dbReference>
<gene>
    <name evidence="6" type="ORF">N7492_000196</name>
</gene>
<evidence type="ECO:0000256" key="2">
    <source>
        <dbReference type="ARBA" id="ARBA00008300"/>
    </source>
</evidence>
<name>A0A9W9IT23_9EURO</name>
<feature type="region of interest" description="Disordered" evidence="5">
    <location>
        <begin position="77"/>
        <end position="103"/>
    </location>
</feature>
<accession>A0A9W9IT23</accession>
<dbReference type="Gene3D" id="3.40.50.1820">
    <property type="entry name" value="alpha/beta hydrolase"/>
    <property type="match status" value="1"/>
</dbReference>
<dbReference type="GO" id="GO:0005811">
    <property type="term" value="C:lipid droplet"/>
    <property type="evidence" value="ECO:0007669"/>
    <property type="project" value="UniProtKB-SubCell"/>
</dbReference>
<feature type="compositionally biased region" description="Basic and acidic residues" evidence="5">
    <location>
        <begin position="90"/>
        <end position="101"/>
    </location>
</feature>
<keyword evidence="3" id="KW-0551">Lipid droplet</keyword>
<evidence type="ECO:0000313" key="6">
    <source>
        <dbReference type="EMBL" id="KAJ5182580.1"/>
    </source>
</evidence>
<dbReference type="GO" id="GO:0072330">
    <property type="term" value="P:monocarboxylic acid biosynthetic process"/>
    <property type="evidence" value="ECO:0007669"/>
    <property type="project" value="UniProtKB-ARBA"/>
</dbReference>
<dbReference type="EMBL" id="JAPQKO010000001">
    <property type="protein sequence ID" value="KAJ5182580.1"/>
    <property type="molecule type" value="Genomic_DNA"/>
</dbReference>
<dbReference type="Proteomes" id="UP001146351">
    <property type="component" value="Unassembled WGS sequence"/>
</dbReference>
<evidence type="ECO:0000256" key="3">
    <source>
        <dbReference type="ARBA" id="ARBA00022677"/>
    </source>
</evidence>